<dbReference type="AlphaFoldDB" id="A0A150PEV2"/>
<feature type="compositionally biased region" description="Basic residues" evidence="1">
    <location>
        <begin position="108"/>
        <end position="119"/>
    </location>
</feature>
<name>A0A150PEV2_SORCE</name>
<gene>
    <name evidence="3" type="ORF">BE04_33730</name>
</gene>
<evidence type="ECO:0000256" key="2">
    <source>
        <dbReference type="SAM" id="Phobius"/>
    </source>
</evidence>
<evidence type="ECO:0000313" key="3">
    <source>
        <dbReference type="EMBL" id="KYF54231.1"/>
    </source>
</evidence>
<organism evidence="3 4">
    <name type="scientific">Sorangium cellulosum</name>
    <name type="common">Polyangium cellulosum</name>
    <dbReference type="NCBI Taxonomy" id="56"/>
    <lineage>
        <taxon>Bacteria</taxon>
        <taxon>Pseudomonadati</taxon>
        <taxon>Myxococcota</taxon>
        <taxon>Polyangia</taxon>
        <taxon>Polyangiales</taxon>
        <taxon>Polyangiaceae</taxon>
        <taxon>Sorangium</taxon>
    </lineage>
</organism>
<dbReference type="EMBL" id="JELX01002804">
    <property type="protein sequence ID" value="KYF54231.1"/>
    <property type="molecule type" value="Genomic_DNA"/>
</dbReference>
<comment type="caution">
    <text evidence="3">The sequence shown here is derived from an EMBL/GenBank/DDBJ whole genome shotgun (WGS) entry which is preliminary data.</text>
</comment>
<feature type="compositionally biased region" description="Basic and acidic residues" evidence="1">
    <location>
        <begin position="92"/>
        <end position="105"/>
    </location>
</feature>
<keyword evidence="2" id="KW-0472">Membrane</keyword>
<accession>A0A150PEV2</accession>
<evidence type="ECO:0000313" key="4">
    <source>
        <dbReference type="Proteomes" id="UP000075604"/>
    </source>
</evidence>
<dbReference type="Proteomes" id="UP000075604">
    <property type="component" value="Unassembled WGS sequence"/>
</dbReference>
<protein>
    <submittedName>
        <fullName evidence="3">Uncharacterized protein</fullName>
    </submittedName>
</protein>
<evidence type="ECO:0000256" key="1">
    <source>
        <dbReference type="SAM" id="MobiDB-lite"/>
    </source>
</evidence>
<feature type="transmembrane region" description="Helical" evidence="2">
    <location>
        <begin position="20"/>
        <end position="38"/>
    </location>
</feature>
<sequence>MVMDPGGPPEDSPVWPPGSASRSVLCPIAGILWGIGSLRRSYYRFIRALASFSRGSDSAEAVRDGSARARCLMRSMNSSSQDSGAGGTSARLRAEPDGPHTDGSRAVRGGRRRAAGGAC</sequence>
<reference evidence="3 4" key="1">
    <citation type="submission" date="2014-02" db="EMBL/GenBank/DDBJ databases">
        <title>The small core and large imbalanced accessory genome model reveals a collaborative survival strategy of Sorangium cellulosum strains in nature.</title>
        <authorList>
            <person name="Han K."/>
            <person name="Peng R."/>
            <person name="Blom J."/>
            <person name="Li Y.-Z."/>
        </authorList>
    </citation>
    <scope>NUCLEOTIDE SEQUENCE [LARGE SCALE GENOMIC DNA]</scope>
    <source>
        <strain evidence="3 4">So0157-18</strain>
    </source>
</reference>
<feature type="region of interest" description="Disordered" evidence="1">
    <location>
        <begin position="75"/>
        <end position="119"/>
    </location>
</feature>
<keyword evidence="2" id="KW-0812">Transmembrane</keyword>
<proteinExistence type="predicted"/>
<keyword evidence="2" id="KW-1133">Transmembrane helix</keyword>